<accession>A0A8S5VH07</accession>
<organism evidence="1">
    <name type="scientific">Myoviridae sp. ctkfK18</name>
    <dbReference type="NCBI Taxonomy" id="2825165"/>
    <lineage>
        <taxon>Viruses</taxon>
        <taxon>Duplodnaviria</taxon>
        <taxon>Heunggongvirae</taxon>
        <taxon>Uroviricota</taxon>
        <taxon>Caudoviricetes</taxon>
    </lineage>
</organism>
<proteinExistence type="predicted"/>
<reference evidence="1" key="1">
    <citation type="journal article" date="2021" name="Proc. Natl. Acad. Sci. U.S.A.">
        <title>A Catalog of Tens of Thousands of Viruses from Human Metagenomes Reveals Hidden Associations with Chronic Diseases.</title>
        <authorList>
            <person name="Tisza M.J."/>
            <person name="Buck C.B."/>
        </authorList>
    </citation>
    <scope>NUCLEOTIDE SEQUENCE</scope>
    <source>
        <strain evidence="1">CtkfK18</strain>
    </source>
</reference>
<evidence type="ECO:0000313" key="1">
    <source>
        <dbReference type="EMBL" id="DAG05871.1"/>
    </source>
</evidence>
<name>A0A8S5VH07_9CAUD</name>
<sequence length="33" mass="4039">MLIIQHGAWRLREQNRHYITNNISLDIFILYVP</sequence>
<protein>
    <submittedName>
        <fullName evidence="1">Uncharacterized protein</fullName>
    </submittedName>
</protein>
<dbReference type="EMBL" id="BK016265">
    <property type="protein sequence ID" value="DAG05871.1"/>
    <property type="molecule type" value="Genomic_DNA"/>
</dbReference>